<evidence type="ECO:0000313" key="3">
    <source>
        <dbReference type="Proteomes" id="UP000647587"/>
    </source>
</evidence>
<accession>A0ABQ2F5H3</accession>
<proteinExistence type="predicted"/>
<evidence type="ECO:0000313" key="2">
    <source>
        <dbReference type="EMBL" id="GGK41788.1"/>
    </source>
</evidence>
<gene>
    <name evidence="2" type="ORF">GCM10008955_39490</name>
</gene>
<feature type="region of interest" description="Disordered" evidence="1">
    <location>
        <begin position="31"/>
        <end position="65"/>
    </location>
</feature>
<organism evidence="2 3">
    <name type="scientific">Deinococcus malanensis</name>
    <dbReference type="NCBI Taxonomy" id="1706855"/>
    <lineage>
        <taxon>Bacteria</taxon>
        <taxon>Thermotogati</taxon>
        <taxon>Deinococcota</taxon>
        <taxon>Deinococci</taxon>
        <taxon>Deinococcales</taxon>
        <taxon>Deinococcaceae</taxon>
        <taxon>Deinococcus</taxon>
    </lineage>
</organism>
<reference evidence="3" key="1">
    <citation type="journal article" date="2019" name="Int. J. Syst. Evol. Microbiol.">
        <title>The Global Catalogue of Microorganisms (GCM) 10K type strain sequencing project: providing services to taxonomists for standard genome sequencing and annotation.</title>
        <authorList>
            <consortium name="The Broad Institute Genomics Platform"/>
            <consortium name="The Broad Institute Genome Sequencing Center for Infectious Disease"/>
            <person name="Wu L."/>
            <person name="Ma J."/>
        </authorList>
    </citation>
    <scope>NUCLEOTIDE SEQUENCE [LARGE SCALE GENOMIC DNA]</scope>
    <source>
        <strain evidence="3">JCM 30331</strain>
    </source>
</reference>
<evidence type="ECO:0000256" key="1">
    <source>
        <dbReference type="SAM" id="MobiDB-lite"/>
    </source>
</evidence>
<dbReference type="EMBL" id="BMPP01000029">
    <property type="protein sequence ID" value="GGK41788.1"/>
    <property type="molecule type" value="Genomic_DNA"/>
</dbReference>
<protein>
    <submittedName>
        <fullName evidence="2">Uncharacterized protein</fullName>
    </submittedName>
</protein>
<dbReference type="Proteomes" id="UP000647587">
    <property type="component" value="Unassembled WGS sequence"/>
</dbReference>
<keyword evidence="3" id="KW-1185">Reference proteome</keyword>
<comment type="caution">
    <text evidence="2">The sequence shown here is derived from an EMBL/GenBank/DDBJ whole genome shotgun (WGS) entry which is preliminary data.</text>
</comment>
<sequence>MLMVDVIKVDERLEGLIIQWTLGTGDQAHDAVDERDDLGGELGGFRGSPLSHSFQREHKSRTHSS</sequence>
<name>A0ABQ2F5H3_9DEIO</name>